<dbReference type="CDD" id="cd03039">
    <property type="entry name" value="GST_N_Sigma_like"/>
    <property type="match status" value="2"/>
</dbReference>
<proteinExistence type="predicted"/>
<dbReference type="EMBL" id="JABANP010000258">
    <property type="protein sequence ID" value="KAF4685569.1"/>
    <property type="molecule type" value="Genomic_DNA"/>
</dbReference>
<dbReference type="Pfam" id="PF13409">
    <property type="entry name" value="GST_N_2"/>
    <property type="match status" value="1"/>
</dbReference>
<dbReference type="PROSITE" id="PS50405">
    <property type="entry name" value="GST_CTER"/>
    <property type="match status" value="1"/>
</dbReference>
<dbReference type="OrthoDB" id="427189at2759"/>
<dbReference type="InterPro" id="IPR036249">
    <property type="entry name" value="Thioredoxin-like_sf"/>
</dbReference>
<evidence type="ECO:0000259" key="1">
    <source>
        <dbReference type="PROSITE" id="PS50404"/>
    </source>
</evidence>
<dbReference type="InterPro" id="IPR004045">
    <property type="entry name" value="Glutathione_S-Trfase_N"/>
</dbReference>
<organism evidence="3 4">
    <name type="scientific">Perkinsus olseni</name>
    <name type="common">Perkinsus atlanticus</name>
    <dbReference type="NCBI Taxonomy" id="32597"/>
    <lineage>
        <taxon>Eukaryota</taxon>
        <taxon>Sar</taxon>
        <taxon>Alveolata</taxon>
        <taxon>Perkinsozoa</taxon>
        <taxon>Perkinsea</taxon>
        <taxon>Perkinsida</taxon>
        <taxon>Perkinsidae</taxon>
        <taxon>Perkinsus</taxon>
    </lineage>
</organism>
<dbReference type="Pfam" id="PF02798">
    <property type="entry name" value="GST_N"/>
    <property type="match status" value="1"/>
</dbReference>
<sequence>MSSLLKLHYFDLAARAEPIRLSFAIQGIPFIDHRISRDEWAKNLKPNHVFPLDQLPVLEFPDGKMAVQSYAILRYVASLRPSYGLYPDDPLERLRVDQLMETFADIREKTRVVNVMQDSPAKEAAREVVLMSWIRTLLLPRIPFDDCRIPFAEFPAKKAEFPLGQVPVLELKDGTMITQGFAILRYVGSLNPSVGLYPQSDLMKRLRIDELMDMVKDIQVKTAASMKMSEEMKMQTRKALAEEEIPFVFSKVNEMFGDKKFATGDKMTIVDLLLTNMMEVFTSGYIDGYPTTLCDAYTNLKRIQSNVHADPRVTAWREKREAFTHPAIRQMVLKLHYFDIAGVAEACRLAFAISGEPSLWYTINLMRFHAGIAFEDVRIKPADWPAKKEANVYPMNQLPVLEFEDGTMVCQSSAILRYVASLNPSANLYPADNRERLRVDEMLGIVADVRAKIGATIYMTDESQKEAARKVLAEDTLHFYLARIEKIIDGHKFLRWGQSDHR</sequence>
<protein>
    <recommendedName>
        <fullName evidence="5">Glutathione Stransferase</fullName>
    </recommendedName>
</protein>
<dbReference type="InterPro" id="IPR040079">
    <property type="entry name" value="Glutathione_S-Trfase"/>
</dbReference>
<dbReference type="AlphaFoldDB" id="A0A7J6NNT8"/>
<accession>A0A7J6NNT8</accession>
<evidence type="ECO:0008006" key="5">
    <source>
        <dbReference type="Google" id="ProtNLM"/>
    </source>
</evidence>
<dbReference type="Gene3D" id="1.20.1050.130">
    <property type="match status" value="1"/>
</dbReference>
<dbReference type="SUPFAM" id="SSF52833">
    <property type="entry name" value="Thioredoxin-like"/>
    <property type="match status" value="3"/>
</dbReference>
<evidence type="ECO:0000313" key="3">
    <source>
        <dbReference type="EMBL" id="KAF4685569.1"/>
    </source>
</evidence>
<dbReference type="SUPFAM" id="SSF47616">
    <property type="entry name" value="GST C-terminal domain-like"/>
    <property type="match status" value="3"/>
</dbReference>
<name>A0A7J6NNT8_PEROL</name>
<dbReference type="Gene3D" id="1.20.1050.10">
    <property type="match status" value="2"/>
</dbReference>
<dbReference type="InterPro" id="IPR010987">
    <property type="entry name" value="Glutathione-S-Trfase_C-like"/>
</dbReference>
<dbReference type="Gene3D" id="3.40.30.10">
    <property type="entry name" value="Glutaredoxin"/>
    <property type="match status" value="2"/>
</dbReference>
<dbReference type="PROSITE" id="PS50404">
    <property type="entry name" value="GST_NTER"/>
    <property type="match status" value="3"/>
</dbReference>
<feature type="domain" description="GST N-terminal" evidence="1">
    <location>
        <begin position="81"/>
        <end position="195"/>
    </location>
</feature>
<evidence type="ECO:0000259" key="2">
    <source>
        <dbReference type="PROSITE" id="PS50405"/>
    </source>
</evidence>
<dbReference type="Pfam" id="PF14497">
    <property type="entry name" value="GST_C_3"/>
    <property type="match status" value="1"/>
</dbReference>
<dbReference type="Proteomes" id="UP000541610">
    <property type="component" value="Unassembled WGS sequence"/>
</dbReference>
<evidence type="ECO:0000313" key="4">
    <source>
        <dbReference type="Proteomes" id="UP000541610"/>
    </source>
</evidence>
<feature type="domain" description="GST N-terminal" evidence="1">
    <location>
        <begin position="331"/>
        <end position="427"/>
    </location>
</feature>
<dbReference type="GO" id="GO:0004364">
    <property type="term" value="F:glutathione transferase activity"/>
    <property type="evidence" value="ECO:0007669"/>
    <property type="project" value="TreeGrafter"/>
</dbReference>
<gene>
    <name evidence="3" type="ORF">FOZ60_006397</name>
</gene>
<dbReference type="InterPro" id="IPR036282">
    <property type="entry name" value="Glutathione-S-Trfase_C_sf"/>
</dbReference>
<dbReference type="PANTHER" id="PTHR11571">
    <property type="entry name" value="GLUTATHIONE S-TRANSFERASE"/>
    <property type="match status" value="1"/>
</dbReference>
<dbReference type="SFLD" id="SFLDS00019">
    <property type="entry name" value="Glutathione_Transferase_(cytos"/>
    <property type="match status" value="3"/>
</dbReference>
<feature type="domain" description="GST C-terminal" evidence="2">
    <location>
        <begin position="201"/>
        <end position="326"/>
    </location>
</feature>
<feature type="domain" description="GST N-terminal" evidence="1">
    <location>
        <begin position="3"/>
        <end position="84"/>
    </location>
</feature>
<reference evidence="3 4" key="1">
    <citation type="submission" date="2020-04" db="EMBL/GenBank/DDBJ databases">
        <title>Perkinsus olseni comparative genomics.</title>
        <authorList>
            <person name="Bogema D.R."/>
        </authorList>
    </citation>
    <scope>NUCLEOTIDE SEQUENCE [LARGE SCALE GENOMIC DNA]</scope>
    <source>
        <strain evidence="3">00978-12</strain>
    </source>
</reference>
<dbReference type="GO" id="GO:0006749">
    <property type="term" value="P:glutathione metabolic process"/>
    <property type="evidence" value="ECO:0007669"/>
    <property type="project" value="TreeGrafter"/>
</dbReference>
<comment type="caution">
    <text evidence="3">The sequence shown here is derived from an EMBL/GenBank/DDBJ whole genome shotgun (WGS) entry which is preliminary data.</text>
</comment>
<dbReference type="InterPro" id="IPR050213">
    <property type="entry name" value="GST_superfamily"/>
</dbReference>
<dbReference type="InterPro" id="IPR004046">
    <property type="entry name" value="GST_C"/>
</dbReference>